<dbReference type="PANTHER" id="PTHR32125:SF4">
    <property type="entry name" value="2-C-METHYL-D-ERYTHRITOL 4-PHOSPHATE CYTIDYLYLTRANSFERASE, CHLOROPLASTIC"/>
    <property type="match status" value="1"/>
</dbReference>
<sequence>MSEKKRHAAIVLAAGKGSRMKSDVPKQYLILNGKPVLYYALRAFEDSFVDEIVLVTGAGQESYCQKEIVEKYGFQKVTHVIAGGKERYDSVYRGICALDGADYVYIHDGARPFIDDALLLRAKENVEQYHACAAGMPSKDTIKIVDKDGFVADTPQRKYTWMIQTPQVFDYPLIHDAYEQLYQHMPEVQITDDAMVVETMLQTPVKLYEGSYNNIKITTPEDLVIAESFLHV</sequence>
<reference evidence="5 6" key="1">
    <citation type="submission" date="2014-09" db="EMBL/GenBank/DDBJ databases">
        <title>Butyrate-producing bacteria isolated from human gut.</title>
        <authorList>
            <person name="Zhang Q."/>
            <person name="Zhao L."/>
        </authorList>
    </citation>
    <scope>NUCLEOTIDE SEQUENCE [LARGE SCALE GENOMIC DNA]</scope>
    <source>
        <strain evidence="5 6">21</strain>
    </source>
</reference>
<dbReference type="GO" id="GO:0019288">
    <property type="term" value="P:isopentenyl diphosphate biosynthetic process, methylerythritol 4-phosphate pathway"/>
    <property type="evidence" value="ECO:0007669"/>
    <property type="project" value="UniProtKB-UniRule"/>
</dbReference>
<dbReference type="HAMAP" id="MF_00108">
    <property type="entry name" value="IspD"/>
    <property type="match status" value="1"/>
</dbReference>
<comment type="function">
    <text evidence="4">Catalyzes the formation of 4-diphosphocytidyl-2-C-methyl-D-erythritol from CTP and 2-C-methyl-D-erythritol 4-phosphate (MEP).</text>
</comment>
<dbReference type="OrthoDB" id="9806837at2"/>
<organism evidence="5 6">
    <name type="scientific">Eubacterium ramulus</name>
    <dbReference type="NCBI Taxonomy" id="39490"/>
    <lineage>
        <taxon>Bacteria</taxon>
        <taxon>Bacillati</taxon>
        <taxon>Bacillota</taxon>
        <taxon>Clostridia</taxon>
        <taxon>Eubacteriales</taxon>
        <taxon>Eubacteriaceae</taxon>
        <taxon>Eubacterium</taxon>
    </lineage>
</organism>
<evidence type="ECO:0000256" key="4">
    <source>
        <dbReference type="HAMAP-Rule" id="MF_00108"/>
    </source>
</evidence>
<keyword evidence="1 4" id="KW-0808">Transferase</keyword>
<dbReference type="Proteomes" id="UP000245288">
    <property type="component" value="Unassembled WGS sequence"/>
</dbReference>
<evidence type="ECO:0000256" key="3">
    <source>
        <dbReference type="ARBA" id="ARBA00023229"/>
    </source>
</evidence>
<dbReference type="InterPro" id="IPR029044">
    <property type="entry name" value="Nucleotide-diphossugar_trans"/>
</dbReference>
<protein>
    <recommendedName>
        <fullName evidence="4">2-C-methyl-D-erythritol 4-phosphate cytidylyltransferase</fullName>
        <ecNumber evidence="4">2.7.7.60</ecNumber>
    </recommendedName>
    <alternativeName>
        <fullName evidence="4">4-diphosphocytidyl-2C-methyl-D-erythritol synthase</fullName>
    </alternativeName>
    <alternativeName>
        <fullName evidence="4">MEP cytidylyltransferase</fullName>
        <shortName evidence="4">MCT</shortName>
    </alternativeName>
</protein>
<dbReference type="InterPro" id="IPR050088">
    <property type="entry name" value="IspD/TarI_cytidylyltransf_bact"/>
</dbReference>
<dbReference type="UniPathway" id="UPA00056">
    <property type="reaction ID" value="UER00093"/>
</dbReference>
<dbReference type="EC" id="2.7.7.60" evidence="4"/>
<comment type="caution">
    <text evidence="5">The sequence shown here is derived from an EMBL/GenBank/DDBJ whole genome shotgun (WGS) entry which is preliminary data.</text>
</comment>
<dbReference type="AlphaFoldDB" id="A0A2V1JR73"/>
<keyword evidence="2 4" id="KW-0548">Nucleotidyltransferase</keyword>
<evidence type="ECO:0000313" key="6">
    <source>
        <dbReference type="Proteomes" id="UP000245288"/>
    </source>
</evidence>
<evidence type="ECO:0000256" key="1">
    <source>
        <dbReference type="ARBA" id="ARBA00022679"/>
    </source>
</evidence>
<dbReference type="SUPFAM" id="SSF53448">
    <property type="entry name" value="Nucleotide-diphospho-sugar transferases"/>
    <property type="match status" value="1"/>
</dbReference>
<dbReference type="Pfam" id="PF01128">
    <property type="entry name" value="IspD"/>
    <property type="match status" value="1"/>
</dbReference>
<evidence type="ECO:0000256" key="2">
    <source>
        <dbReference type="ARBA" id="ARBA00022695"/>
    </source>
</evidence>
<feature type="site" description="Transition state stabilizer" evidence="4">
    <location>
        <position position="19"/>
    </location>
</feature>
<keyword evidence="3 4" id="KW-0414">Isoprene biosynthesis</keyword>
<dbReference type="NCBIfam" id="TIGR00453">
    <property type="entry name" value="ispD"/>
    <property type="match status" value="1"/>
</dbReference>
<dbReference type="PANTHER" id="PTHR32125">
    <property type="entry name" value="2-C-METHYL-D-ERYTHRITOL 4-PHOSPHATE CYTIDYLYLTRANSFERASE, CHLOROPLASTIC"/>
    <property type="match status" value="1"/>
</dbReference>
<evidence type="ECO:0000313" key="5">
    <source>
        <dbReference type="EMBL" id="PWE87470.1"/>
    </source>
</evidence>
<comment type="similarity">
    <text evidence="4">Belongs to the IspD/TarI cytidylyltransferase family. IspD subfamily.</text>
</comment>
<accession>A0A2V1JR73</accession>
<keyword evidence="6" id="KW-1185">Reference proteome</keyword>
<dbReference type="RefSeq" id="WP_109214948.1">
    <property type="nucleotide sequence ID" value="NZ_JRFU01000040.1"/>
</dbReference>
<dbReference type="CDD" id="cd02516">
    <property type="entry name" value="CDP-ME_synthetase"/>
    <property type="match status" value="1"/>
</dbReference>
<feature type="site" description="Transition state stabilizer" evidence="4">
    <location>
        <position position="26"/>
    </location>
</feature>
<feature type="site" description="Positions MEP for the nucleophilic attack" evidence="4">
    <location>
        <position position="157"/>
    </location>
</feature>
<feature type="site" description="Positions MEP for the nucleophilic attack" evidence="4">
    <location>
        <position position="216"/>
    </location>
</feature>
<dbReference type="FunFam" id="3.90.550.10:FF:000003">
    <property type="entry name" value="2-C-methyl-D-erythritol 4-phosphate cytidylyltransferase"/>
    <property type="match status" value="1"/>
</dbReference>
<dbReference type="Gene3D" id="3.90.550.10">
    <property type="entry name" value="Spore Coat Polysaccharide Biosynthesis Protein SpsA, Chain A"/>
    <property type="match status" value="1"/>
</dbReference>
<dbReference type="EMBL" id="JRFU01000040">
    <property type="protein sequence ID" value="PWE87470.1"/>
    <property type="molecule type" value="Genomic_DNA"/>
</dbReference>
<proteinExistence type="inferred from homology"/>
<gene>
    <name evidence="4" type="primary">ispD</name>
    <name evidence="5" type="ORF">LG34_03950</name>
</gene>
<comment type="catalytic activity">
    <reaction evidence="4">
        <text>2-C-methyl-D-erythritol 4-phosphate + CTP + H(+) = 4-CDP-2-C-methyl-D-erythritol + diphosphate</text>
        <dbReference type="Rhea" id="RHEA:13429"/>
        <dbReference type="ChEBI" id="CHEBI:15378"/>
        <dbReference type="ChEBI" id="CHEBI:33019"/>
        <dbReference type="ChEBI" id="CHEBI:37563"/>
        <dbReference type="ChEBI" id="CHEBI:57823"/>
        <dbReference type="ChEBI" id="CHEBI:58262"/>
        <dbReference type="EC" id="2.7.7.60"/>
    </reaction>
</comment>
<dbReference type="InterPro" id="IPR001228">
    <property type="entry name" value="IspD"/>
</dbReference>
<comment type="pathway">
    <text evidence="4">Isoprenoid biosynthesis; isopentenyl diphosphate biosynthesis via DXP pathway; isopentenyl diphosphate from 1-deoxy-D-xylulose 5-phosphate: step 2/6.</text>
</comment>
<dbReference type="GO" id="GO:0050518">
    <property type="term" value="F:2-C-methyl-D-erythritol 4-phosphate cytidylyltransferase activity"/>
    <property type="evidence" value="ECO:0007669"/>
    <property type="project" value="UniProtKB-UniRule"/>
</dbReference>
<dbReference type="InterPro" id="IPR034683">
    <property type="entry name" value="IspD/TarI"/>
</dbReference>
<name>A0A2V1JR73_EUBRA</name>